<sequence length="105" mass="12115">MDRFDLDRRSLESKQGWRSISLPPLPLVAVSAIVVFLLSFSQYSNLKSWSSNVGLYLQLFLFFTPVILVFFLSSSSIAHGWWFSFGSRKRNRTMNLDRVSDPYGD</sequence>
<reference evidence="2" key="1">
    <citation type="journal article" date="2022" name="Mol. Ecol. Resour.">
        <title>The genomes of chicory, endive, great burdock and yacon provide insights into Asteraceae palaeo-polyploidization history and plant inulin production.</title>
        <authorList>
            <person name="Fan W."/>
            <person name="Wang S."/>
            <person name="Wang H."/>
            <person name="Wang A."/>
            <person name="Jiang F."/>
            <person name="Liu H."/>
            <person name="Zhao H."/>
            <person name="Xu D."/>
            <person name="Zhang Y."/>
        </authorList>
    </citation>
    <scope>NUCLEOTIDE SEQUENCE [LARGE SCALE GENOMIC DNA]</scope>
    <source>
        <strain evidence="2">cv. Yunnan</strain>
    </source>
</reference>
<evidence type="ECO:0000313" key="1">
    <source>
        <dbReference type="EMBL" id="KAI3745183.1"/>
    </source>
</evidence>
<evidence type="ECO:0000313" key="2">
    <source>
        <dbReference type="Proteomes" id="UP001056120"/>
    </source>
</evidence>
<gene>
    <name evidence="1" type="ORF">L1987_58289</name>
</gene>
<organism evidence="1 2">
    <name type="scientific">Smallanthus sonchifolius</name>
    <dbReference type="NCBI Taxonomy" id="185202"/>
    <lineage>
        <taxon>Eukaryota</taxon>
        <taxon>Viridiplantae</taxon>
        <taxon>Streptophyta</taxon>
        <taxon>Embryophyta</taxon>
        <taxon>Tracheophyta</taxon>
        <taxon>Spermatophyta</taxon>
        <taxon>Magnoliopsida</taxon>
        <taxon>eudicotyledons</taxon>
        <taxon>Gunneridae</taxon>
        <taxon>Pentapetalae</taxon>
        <taxon>asterids</taxon>
        <taxon>campanulids</taxon>
        <taxon>Asterales</taxon>
        <taxon>Asteraceae</taxon>
        <taxon>Asteroideae</taxon>
        <taxon>Heliantheae alliance</taxon>
        <taxon>Millerieae</taxon>
        <taxon>Smallanthus</taxon>
    </lineage>
</organism>
<name>A0ACB9DFB9_9ASTR</name>
<protein>
    <submittedName>
        <fullName evidence="1">Uncharacterized protein</fullName>
    </submittedName>
</protein>
<keyword evidence="2" id="KW-1185">Reference proteome</keyword>
<dbReference type="Proteomes" id="UP001056120">
    <property type="component" value="Linkage Group LG19"/>
</dbReference>
<accession>A0ACB9DFB9</accession>
<reference evidence="1 2" key="2">
    <citation type="journal article" date="2022" name="Mol. Ecol. Resour.">
        <title>The genomes of chicory, endive, great burdock and yacon provide insights into Asteraceae paleo-polyploidization history and plant inulin production.</title>
        <authorList>
            <person name="Fan W."/>
            <person name="Wang S."/>
            <person name="Wang H."/>
            <person name="Wang A."/>
            <person name="Jiang F."/>
            <person name="Liu H."/>
            <person name="Zhao H."/>
            <person name="Xu D."/>
            <person name="Zhang Y."/>
        </authorList>
    </citation>
    <scope>NUCLEOTIDE SEQUENCE [LARGE SCALE GENOMIC DNA]</scope>
    <source>
        <strain evidence="2">cv. Yunnan</strain>
        <tissue evidence="1">Leaves</tissue>
    </source>
</reference>
<proteinExistence type="predicted"/>
<dbReference type="EMBL" id="CM042036">
    <property type="protein sequence ID" value="KAI3745183.1"/>
    <property type="molecule type" value="Genomic_DNA"/>
</dbReference>
<comment type="caution">
    <text evidence="1">The sequence shown here is derived from an EMBL/GenBank/DDBJ whole genome shotgun (WGS) entry which is preliminary data.</text>
</comment>